<evidence type="ECO:0000256" key="9">
    <source>
        <dbReference type="RuleBase" id="RU003357"/>
    </source>
</evidence>
<evidence type="ECO:0000256" key="6">
    <source>
        <dbReference type="ARBA" id="ARBA00023136"/>
    </source>
</evidence>
<evidence type="ECO:0000256" key="10">
    <source>
        <dbReference type="SAM" id="MobiDB-lite"/>
    </source>
</evidence>
<evidence type="ECO:0000256" key="3">
    <source>
        <dbReference type="ARBA" id="ARBA00022452"/>
    </source>
</evidence>
<evidence type="ECO:0000259" key="12">
    <source>
        <dbReference type="Pfam" id="PF00593"/>
    </source>
</evidence>
<keyword evidence="14" id="KW-0675">Receptor</keyword>
<feature type="compositionally biased region" description="Polar residues" evidence="10">
    <location>
        <begin position="87"/>
        <end position="103"/>
    </location>
</feature>
<keyword evidence="4 8" id="KW-0812">Transmembrane</keyword>
<feature type="domain" description="TonB-dependent receptor-like beta-barrel" evidence="12">
    <location>
        <begin position="402"/>
        <end position="913"/>
    </location>
</feature>
<evidence type="ECO:0000259" key="13">
    <source>
        <dbReference type="Pfam" id="PF07715"/>
    </source>
</evidence>
<keyword evidence="11" id="KW-0732">Signal</keyword>
<evidence type="ECO:0000256" key="4">
    <source>
        <dbReference type="ARBA" id="ARBA00022692"/>
    </source>
</evidence>
<feature type="domain" description="TonB-dependent receptor plug" evidence="13">
    <location>
        <begin position="59"/>
        <end position="165"/>
    </location>
</feature>
<dbReference type="AlphaFoldDB" id="A0A1G7D5Y8"/>
<evidence type="ECO:0000256" key="5">
    <source>
        <dbReference type="ARBA" id="ARBA00023077"/>
    </source>
</evidence>
<dbReference type="InterPro" id="IPR012910">
    <property type="entry name" value="Plug_dom"/>
</dbReference>
<gene>
    <name evidence="14" type="ORF">SAMN04488071_2973</name>
</gene>
<dbReference type="Pfam" id="PF00593">
    <property type="entry name" value="TonB_dep_Rec_b-barrel"/>
    <property type="match status" value="1"/>
</dbReference>
<dbReference type="GO" id="GO:0009279">
    <property type="term" value="C:cell outer membrane"/>
    <property type="evidence" value="ECO:0007669"/>
    <property type="project" value="UniProtKB-SubCell"/>
</dbReference>
<dbReference type="RefSeq" id="WP_068305196.1">
    <property type="nucleotide sequence ID" value="NZ_FNAK01000007.1"/>
</dbReference>
<sequence>MENTEMKQSRISMLMLGTFLGSGALAMPAVAQEQDTMETFEEVVVTGSRIPRKDIVANSPVNVVSGEEIALAATVEVDRILDALPQTVGSNGPSTNNPGSGSATVDLRNLGTARTLVLVNGRRMVGNGTTGVVDLNNIPPALIERVEVVTGGASAVYGSDAMAGVVNFIMKDDFEGMQVGGQYGLTQEGDSERYNVDFTLGSNLGDGRGNVTLSSNYFKRVQTNASERDFSAVQFAEDTDDNGNPVFVPGGSTTIPQGRFNSNTLDNLGILDSFGTPITSGGVIITDSGQARTFQDPEDRYNFAPTNALQLPLERWNISGTANYEVTEGVEFFTELTYTHSKINRQLAPTPFSESGFDFSLANPYMPTAVRDVFAQMDTDADGIVQSGIRRRMEEAGPRIEDNTRDMWRVVAGLNGDVFDGMRWEVFYNFGRSEESQRQQGNISISRYQQGLLVSDSDPSQCADTSNGCVVLNPFGAGVMTQEMVDFLTVTASNQTNVQQQQVGANIAGDVMDLPAGPLGVAVGVEYRKESAENFNDPVLQAGDIDGFSGGLDTEGSYSVKEIYLESVIPILEGVTGAEYLGLEAGIRFSDYSTAGGVTSYKIGGEWRPVPDIKFRGLYQRAVRAPNINELFLGQSNGFPGATDFCDIVRNPTRTAAEADFCVQLGVPEANIDTYTQDNIQIEALFGGNPDLHEETSDTWSIGAVYTPGAVPGLLLSADLYSIKIQDAIATFGGGLQSTIDACAVALDLNDPFCAVLTARESDGQLSKVSLFNQNIAALETKGVDFNAAYGFEAMGGDFDIKLAGTRLFDSITQGSPILEANECAGAVGVRTICGRANPKWRMTGRVTYRRDALTASVRYRYIGKVTDERVALGNEEPANLFRPYIGDQHYFDATVSYQFTDDLSLYTTIDNVFNNKPPLIGDASRGNHNTDAGTYDVLGRRFSVGFRAKF</sequence>
<keyword evidence="15" id="KW-1185">Reference proteome</keyword>
<dbReference type="OrthoDB" id="7051241at2"/>
<feature type="chain" id="PRO_5010328658" evidence="11">
    <location>
        <begin position="32"/>
        <end position="951"/>
    </location>
</feature>
<evidence type="ECO:0000256" key="1">
    <source>
        <dbReference type="ARBA" id="ARBA00004571"/>
    </source>
</evidence>
<evidence type="ECO:0000256" key="8">
    <source>
        <dbReference type="PROSITE-ProRule" id="PRU01360"/>
    </source>
</evidence>
<keyword evidence="7 8" id="KW-0998">Cell outer membrane</keyword>
<feature type="signal peptide" evidence="11">
    <location>
        <begin position="1"/>
        <end position="31"/>
    </location>
</feature>
<evidence type="ECO:0000256" key="2">
    <source>
        <dbReference type="ARBA" id="ARBA00022448"/>
    </source>
</evidence>
<keyword evidence="6 8" id="KW-0472">Membrane</keyword>
<protein>
    <submittedName>
        <fullName evidence="14">TonB-dependent Receptor Plug Domain</fullName>
    </submittedName>
</protein>
<comment type="subcellular location">
    <subcellularLocation>
        <location evidence="1 8">Cell outer membrane</location>
        <topology evidence="1 8">Multi-pass membrane protein</topology>
    </subcellularLocation>
</comment>
<dbReference type="PROSITE" id="PS52016">
    <property type="entry name" value="TONB_DEPENDENT_REC_3"/>
    <property type="match status" value="1"/>
</dbReference>
<reference evidence="14 15" key="1">
    <citation type="submission" date="2016-10" db="EMBL/GenBank/DDBJ databases">
        <authorList>
            <person name="de Groot N.N."/>
        </authorList>
    </citation>
    <scope>NUCLEOTIDE SEQUENCE [LARGE SCALE GENOMIC DNA]</scope>
    <source>
        <strain evidence="14 15">CGMCC 1.9109</strain>
    </source>
</reference>
<evidence type="ECO:0000256" key="11">
    <source>
        <dbReference type="SAM" id="SignalP"/>
    </source>
</evidence>
<proteinExistence type="inferred from homology"/>
<dbReference type="PANTHER" id="PTHR47234">
    <property type="match status" value="1"/>
</dbReference>
<evidence type="ECO:0000313" key="14">
    <source>
        <dbReference type="EMBL" id="SDE46941.1"/>
    </source>
</evidence>
<evidence type="ECO:0000313" key="15">
    <source>
        <dbReference type="Proteomes" id="UP000183685"/>
    </source>
</evidence>
<keyword evidence="5 9" id="KW-0798">TonB box</keyword>
<dbReference type="InterPro" id="IPR000531">
    <property type="entry name" value="Beta-barrel_TonB"/>
</dbReference>
<keyword evidence="3 8" id="KW-1134">Transmembrane beta strand</keyword>
<evidence type="ECO:0000256" key="7">
    <source>
        <dbReference type="ARBA" id="ARBA00023237"/>
    </source>
</evidence>
<dbReference type="InterPro" id="IPR036942">
    <property type="entry name" value="Beta-barrel_TonB_sf"/>
</dbReference>
<dbReference type="InterPro" id="IPR037066">
    <property type="entry name" value="Plug_dom_sf"/>
</dbReference>
<dbReference type="Pfam" id="PF07715">
    <property type="entry name" value="Plug"/>
    <property type="match status" value="1"/>
</dbReference>
<dbReference type="Gene3D" id="2.40.170.20">
    <property type="entry name" value="TonB-dependent receptor, beta-barrel domain"/>
    <property type="match status" value="1"/>
</dbReference>
<accession>A0A1G7D5Y8</accession>
<name>A0A1G7D5Y8_9PROT</name>
<feature type="region of interest" description="Disordered" evidence="10">
    <location>
        <begin position="85"/>
        <end position="106"/>
    </location>
</feature>
<dbReference type="InterPro" id="IPR039426">
    <property type="entry name" value="TonB-dep_rcpt-like"/>
</dbReference>
<organism evidence="14 15">
    <name type="scientific">Kordiimonas lacus</name>
    <dbReference type="NCBI Taxonomy" id="637679"/>
    <lineage>
        <taxon>Bacteria</taxon>
        <taxon>Pseudomonadati</taxon>
        <taxon>Pseudomonadota</taxon>
        <taxon>Alphaproteobacteria</taxon>
        <taxon>Kordiimonadales</taxon>
        <taxon>Kordiimonadaceae</taxon>
        <taxon>Kordiimonas</taxon>
    </lineage>
</organism>
<dbReference type="SUPFAM" id="SSF56935">
    <property type="entry name" value="Porins"/>
    <property type="match status" value="1"/>
</dbReference>
<dbReference type="Gene3D" id="2.170.130.10">
    <property type="entry name" value="TonB-dependent receptor, plug domain"/>
    <property type="match status" value="1"/>
</dbReference>
<dbReference type="Proteomes" id="UP000183685">
    <property type="component" value="Unassembled WGS sequence"/>
</dbReference>
<dbReference type="EMBL" id="FNAK01000007">
    <property type="protein sequence ID" value="SDE46941.1"/>
    <property type="molecule type" value="Genomic_DNA"/>
</dbReference>
<keyword evidence="2 8" id="KW-0813">Transport</keyword>
<dbReference type="PANTHER" id="PTHR47234:SF2">
    <property type="entry name" value="TONB-DEPENDENT RECEPTOR"/>
    <property type="match status" value="1"/>
</dbReference>
<comment type="similarity">
    <text evidence="8 9">Belongs to the TonB-dependent receptor family.</text>
</comment>
<dbReference type="STRING" id="637679.GCA_001550055_02331"/>